<proteinExistence type="predicted"/>
<protein>
    <submittedName>
        <fullName evidence="1">Uncharacterized protein</fullName>
    </submittedName>
</protein>
<organism evidence="1 2">
    <name type="scientific">Desulfitobacterium dehalogenans</name>
    <dbReference type="NCBI Taxonomy" id="36854"/>
    <lineage>
        <taxon>Bacteria</taxon>
        <taxon>Bacillati</taxon>
        <taxon>Bacillota</taxon>
        <taxon>Clostridia</taxon>
        <taxon>Eubacteriales</taxon>
        <taxon>Desulfitobacteriaceae</taxon>
        <taxon>Desulfitobacterium</taxon>
    </lineage>
</organism>
<evidence type="ECO:0000313" key="2">
    <source>
        <dbReference type="Proteomes" id="UP000553059"/>
    </source>
</evidence>
<evidence type="ECO:0000313" key="1">
    <source>
        <dbReference type="EMBL" id="HHY29029.1"/>
    </source>
</evidence>
<dbReference type="EMBL" id="DUTF01000432">
    <property type="protein sequence ID" value="HHY29029.1"/>
    <property type="molecule type" value="Genomic_DNA"/>
</dbReference>
<accession>A0A7C6Z7B6</accession>
<sequence>MNEFFNYGATKQDKIISIYNVAYGFTIEVDRGEEVTSFYISHENYGDKMYMFGLRNCDILDAEFEKTIILANAKTYAGYYLAEHANI</sequence>
<dbReference type="Proteomes" id="UP000553059">
    <property type="component" value="Unassembled WGS sequence"/>
</dbReference>
<comment type="caution">
    <text evidence="1">The sequence shown here is derived from an EMBL/GenBank/DDBJ whole genome shotgun (WGS) entry which is preliminary data.</text>
</comment>
<dbReference type="AlphaFoldDB" id="A0A7C6Z7B6"/>
<reference evidence="1 2" key="1">
    <citation type="journal article" date="2020" name="Biotechnol. Biofuels">
        <title>New insights from the biogas microbiome by comprehensive genome-resolved metagenomics of nearly 1600 species originating from multiple anaerobic digesters.</title>
        <authorList>
            <person name="Campanaro S."/>
            <person name="Treu L."/>
            <person name="Rodriguez-R L.M."/>
            <person name="Kovalovszki A."/>
            <person name="Ziels R.M."/>
            <person name="Maus I."/>
            <person name="Zhu X."/>
            <person name="Kougias P.G."/>
            <person name="Basile A."/>
            <person name="Luo G."/>
            <person name="Schluter A."/>
            <person name="Konstantinidis K.T."/>
            <person name="Angelidaki I."/>
        </authorList>
    </citation>
    <scope>NUCLEOTIDE SEQUENCE [LARGE SCALE GENOMIC DNA]</scope>
    <source>
        <strain evidence="1">AS05jafATM_4</strain>
    </source>
</reference>
<gene>
    <name evidence="1" type="ORF">GX523_20230</name>
</gene>
<name>A0A7C6Z7B6_9FIRM</name>